<keyword evidence="3 11" id="KW-0732">Signal</keyword>
<feature type="transmembrane region" description="Helical" evidence="10">
    <location>
        <begin position="606"/>
        <end position="625"/>
    </location>
</feature>
<keyword evidence="7 9" id="KW-0326">Glycosidase</keyword>
<dbReference type="PIRSF" id="PIRSF001031">
    <property type="entry name" value="Glu-a-glcsd_SBD"/>
    <property type="match status" value="1"/>
</dbReference>
<comment type="catalytic activity">
    <reaction evidence="1 9">
        <text>Hydrolysis of terminal (1-&gt;4)-linked alpha-D-glucose residues successively from non-reducing ends of the chains with release of beta-D-glucose.</text>
        <dbReference type="EC" id="3.2.1.3"/>
    </reaction>
</comment>
<feature type="chain" id="PRO_5035218787" description="Glucoamylase" evidence="11">
    <location>
        <begin position="22"/>
        <end position="641"/>
    </location>
</feature>
<feature type="domain" description="CBM20" evidence="12">
    <location>
        <begin position="478"/>
        <end position="589"/>
    </location>
</feature>
<name>A0A8J2IYU7_FUSEQ</name>
<dbReference type="SMART" id="SM01065">
    <property type="entry name" value="CBM_2"/>
    <property type="match status" value="1"/>
</dbReference>
<accession>A0A8J2IYU7</accession>
<keyword evidence="10" id="KW-0812">Transmembrane</keyword>
<keyword evidence="4 9" id="KW-0378">Hydrolase</keyword>
<dbReference type="FunFam" id="1.50.10.10:FF:000018">
    <property type="entry name" value="Glucoamylase"/>
    <property type="match status" value="1"/>
</dbReference>
<dbReference type="EMBL" id="CAJSTJ010000119">
    <property type="protein sequence ID" value="CAG7557549.1"/>
    <property type="molecule type" value="Genomic_DNA"/>
</dbReference>
<evidence type="ECO:0000313" key="13">
    <source>
        <dbReference type="EMBL" id="CAG7557549.1"/>
    </source>
</evidence>
<keyword evidence="10" id="KW-1133">Transmembrane helix</keyword>
<dbReference type="InterPro" id="IPR002044">
    <property type="entry name" value="CBM20"/>
</dbReference>
<dbReference type="EC" id="3.2.1.3" evidence="9"/>
<evidence type="ECO:0000256" key="3">
    <source>
        <dbReference type="ARBA" id="ARBA00022729"/>
    </source>
</evidence>
<evidence type="ECO:0000256" key="7">
    <source>
        <dbReference type="ARBA" id="ARBA00023295"/>
    </source>
</evidence>
<comment type="caution">
    <text evidence="13">The sequence shown here is derived from an EMBL/GenBank/DDBJ whole genome shotgun (WGS) entry which is preliminary data.</text>
</comment>
<evidence type="ECO:0000256" key="1">
    <source>
        <dbReference type="ARBA" id="ARBA00001863"/>
    </source>
</evidence>
<organism evidence="13 14">
    <name type="scientific">Fusarium equiseti</name>
    <name type="common">Fusarium scirpi</name>
    <dbReference type="NCBI Taxonomy" id="61235"/>
    <lineage>
        <taxon>Eukaryota</taxon>
        <taxon>Fungi</taxon>
        <taxon>Dikarya</taxon>
        <taxon>Ascomycota</taxon>
        <taxon>Pezizomycotina</taxon>
        <taxon>Sordariomycetes</taxon>
        <taxon>Hypocreomycetidae</taxon>
        <taxon>Hypocreales</taxon>
        <taxon>Nectriaceae</taxon>
        <taxon>Fusarium</taxon>
        <taxon>Fusarium incarnatum-equiseti species complex</taxon>
    </lineage>
</organism>
<evidence type="ECO:0000256" key="4">
    <source>
        <dbReference type="ARBA" id="ARBA00022801"/>
    </source>
</evidence>
<keyword evidence="5" id="KW-0325">Glycoprotein</keyword>
<evidence type="ECO:0000256" key="10">
    <source>
        <dbReference type="SAM" id="Phobius"/>
    </source>
</evidence>
<evidence type="ECO:0000259" key="12">
    <source>
        <dbReference type="PROSITE" id="PS51166"/>
    </source>
</evidence>
<evidence type="ECO:0000313" key="14">
    <source>
        <dbReference type="Proteomes" id="UP000693738"/>
    </source>
</evidence>
<dbReference type="GO" id="GO:0000324">
    <property type="term" value="C:fungal-type vacuole"/>
    <property type="evidence" value="ECO:0007669"/>
    <property type="project" value="TreeGrafter"/>
</dbReference>
<dbReference type="PANTHER" id="PTHR31616:SF12">
    <property type="entry name" value="GLUCOAMYLASE"/>
    <property type="match status" value="1"/>
</dbReference>
<dbReference type="AlphaFoldDB" id="A0A8J2IYU7"/>
<dbReference type="InterPro" id="IPR011613">
    <property type="entry name" value="GH15-like"/>
</dbReference>
<dbReference type="InterPro" id="IPR008291">
    <property type="entry name" value="Glucoamylase_SBD"/>
</dbReference>
<dbReference type="Proteomes" id="UP000693738">
    <property type="component" value="Unassembled WGS sequence"/>
</dbReference>
<comment type="similarity">
    <text evidence="2 9">Belongs to the glycosyl hydrolase 15 family.</text>
</comment>
<gene>
    <name evidence="13" type="ORF">FEQUK3_LOCUS3216</name>
</gene>
<evidence type="ECO:0000256" key="8">
    <source>
        <dbReference type="ARBA" id="ARBA00023326"/>
    </source>
</evidence>
<proteinExistence type="inferred from homology"/>
<protein>
    <recommendedName>
        <fullName evidence="9">Glucoamylase</fullName>
        <ecNumber evidence="9">3.2.1.3</ecNumber>
    </recommendedName>
    <alternativeName>
        <fullName evidence="9">1,4-alpha-D-glucan glucohydrolase</fullName>
    </alternativeName>
    <alternativeName>
        <fullName evidence="9">Glucan 1,4-alpha-glucosidase</fullName>
    </alternativeName>
</protein>
<dbReference type="Pfam" id="PF00686">
    <property type="entry name" value="CBM_20"/>
    <property type="match status" value="1"/>
</dbReference>
<dbReference type="InterPro" id="IPR046966">
    <property type="entry name" value="Glucoamylase_active_site"/>
</dbReference>
<dbReference type="GO" id="GO:0004339">
    <property type="term" value="F:glucan 1,4-alpha-glucosidase activity"/>
    <property type="evidence" value="ECO:0007669"/>
    <property type="project" value="UniProtKB-EC"/>
</dbReference>
<dbReference type="PROSITE" id="PS51166">
    <property type="entry name" value="CBM20"/>
    <property type="match status" value="1"/>
</dbReference>
<dbReference type="GO" id="GO:0000272">
    <property type="term" value="P:polysaccharide catabolic process"/>
    <property type="evidence" value="ECO:0007669"/>
    <property type="project" value="UniProtKB-KW"/>
</dbReference>
<reference evidence="13" key="1">
    <citation type="submission" date="2021-05" db="EMBL/GenBank/DDBJ databases">
        <authorList>
            <person name="Khan N."/>
        </authorList>
    </citation>
    <scope>NUCLEOTIDE SEQUENCE</scope>
</reference>
<evidence type="ECO:0000256" key="9">
    <source>
        <dbReference type="PIRNR" id="PIRNR001031"/>
    </source>
</evidence>
<evidence type="ECO:0000256" key="6">
    <source>
        <dbReference type="ARBA" id="ARBA00023277"/>
    </source>
</evidence>
<keyword evidence="8 9" id="KW-0624">Polysaccharide degradation</keyword>
<dbReference type="PROSITE" id="PS00820">
    <property type="entry name" value="GLUCOAMYLASE"/>
    <property type="match status" value="1"/>
</dbReference>
<evidence type="ECO:0000256" key="2">
    <source>
        <dbReference type="ARBA" id="ARBA00006188"/>
    </source>
</evidence>
<evidence type="ECO:0000256" key="5">
    <source>
        <dbReference type="ARBA" id="ARBA00023180"/>
    </source>
</evidence>
<keyword evidence="6 9" id="KW-0119">Carbohydrate metabolism</keyword>
<feature type="signal peptide" evidence="11">
    <location>
        <begin position="1"/>
        <end position="21"/>
    </location>
</feature>
<dbReference type="Pfam" id="PF00723">
    <property type="entry name" value="Glyco_hydro_15"/>
    <property type="match status" value="1"/>
</dbReference>
<evidence type="ECO:0000256" key="11">
    <source>
        <dbReference type="SAM" id="SignalP"/>
    </source>
</evidence>
<sequence>MFTQVLYGLAAAALWQGQVVASPSKDNSLEKFITKQADISIKGVLANIGSDGKRAQGAAPGAVVASPSREDPDYWYTWTRDSALTYKVLVERLIHGDKSLQRKIDEYVSAQAKLQKTTNPSGSPESGGLGEPKFHVNLTAFTGSWGRPQRDGPPLRATALTLYAEWLISHGDKSKAVNKVWPVIEKDLVYTTKFWNRTGYDLWEEVNGSSFFTLSASHRALVEGAALAKKLGKPCPDCTANAPRVLCFMQSFWTGGYIDSNINVKDGRKGLDANSILSSIHTFDPNSKCTDSTFQPCSSRALANHKAVVDSFRSIYVVNKNRGEGKAAAVGRYSEDVYYNGNPWYLTTLAAAEQLYAALYQWNKVGVVSIDDVSLSFFRDLVPKASKGTHKKNSKTYKEIVKAVKAYADGFVAVVQTYTPKDGSLAEQFDRATGTPKSAVHLTWSYASFVSATERRSSIVSPSWGESSANKVPAVCEAAPACDTTITFNIKNAEVSSDQKVYIVGSVTELSNWSPDEGIPLTEGTKGVWSAKIKIPSDTSFEYKYIKKTSGGDVTWLSDPNNRAVTGILTFFNNFTHQPIIPTPTTTMAAQVNFGSPVNSKNAIKWTFACVGIVVSLILLIAACAGGKKKKDDKEADESPA</sequence>
<keyword evidence="10" id="KW-0472">Membrane</keyword>
<dbReference type="GO" id="GO:2001070">
    <property type="term" value="F:starch binding"/>
    <property type="evidence" value="ECO:0007669"/>
    <property type="project" value="InterPro"/>
</dbReference>
<dbReference type="PANTHER" id="PTHR31616">
    <property type="entry name" value="TREHALASE"/>
    <property type="match status" value="1"/>
</dbReference>